<evidence type="ECO:0008006" key="4">
    <source>
        <dbReference type="Google" id="ProtNLM"/>
    </source>
</evidence>
<reference evidence="2 3" key="1">
    <citation type="submission" date="2019-06" db="EMBL/GenBank/DDBJ databases">
        <title>Genomic insights into carbon and energy metabolism of Deferribacter autotrophicus revealed new metabolic traits in the phylum Deferribacteres.</title>
        <authorList>
            <person name="Slobodkin A.I."/>
            <person name="Slobodkina G.B."/>
            <person name="Allioux M."/>
            <person name="Alain K."/>
            <person name="Jebbar M."/>
            <person name="Shadrin V."/>
            <person name="Kublanov I.V."/>
            <person name="Toshchakov S.V."/>
            <person name="Bonch-Osmolovskaya E.A."/>
        </authorList>
    </citation>
    <scope>NUCLEOTIDE SEQUENCE [LARGE SCALE GENOMIC DNA]</scope>
    <source>
        <strain evidence="2 3">SL50</strain>
    </source>
</reference>
<organism evidence="2 3">
    <name type="scientific">Deferribacter autotrophicus</name>
    <dbReference type="NCBI Taxonomy" id="500465"/>
    <lineage>
        <taxon>Bacteria</taxon>
        <taxon>Pseudomonadati</taxon>
        <taxon>Deferribacterota</taxon>
        <taxon>Deferribacteres</taxon>
        <taxon>Deferribacterales</taxon>
        <taxon>Deferribacteraceae</taxon>
        <taxon>Deferribacter</taxon>
    </lineage>
</organism>
<feature type="signal peptide" evidence="1">
    <location>
        <begin position="1"/>
        <end position="21"/>
    </location>
</feature>
<dbReference type="Proteomes" id="UP000322876">
    <property type="component" value="Unassembled WGS sequence"/>
</dbReference>
<keyword evidence="3" id="KW-1185">Reference proteome</keyword>
<dbReference type="InterPro" id="IPR027304">
    <property type="entry name" value="Trigger_fact/SurA_dom_sf"/>
</dbReference>
<dbReference type="OrthoDB" id="9812251at2"/>
<evidence type="ECO:0000256" key="1">
    <source>
        <dbReference type="SAM" id="SignalP"/>
    </source>
</evidence>
<accession>A0A5A8F174</accession>
<keyword evidence="1" id="KW-0732">Signal</keyword>
<evidence type="ECO:0000313" key="2">
    <source>
        <dbReference type="EMBL" id="KAA0257818.1"/>
    </source>
</evidence>
<dbReference type="RefSeq" id="WP_149266790.1">
    <property type="nucleotide sequence ID" value="NZ_VFJB01000006.1"/>
</dbReference>
<gene>
    <name evidence="2" type="ORF">FHQ18_08730</name>
</gene>
<evidence type="ECO:0000313" key="3">
    <source>
        <dbReference type="Proteomes" id="UP000322876"/>
    </source>
</evidence>
<comment type="caution">
    <text evidence="2">The sequence shown here is derived from an EMBL/GenBank/DDBJ whole genome shotgun (WGS) entry which is preliminary data.</text>
</comment>
<feature type="chain" id="PRO_5023089611" description="Peptidylprolyl isomerase" evidence="1">
    <location>
        <begin position="22"/>
        <end position="167"/>
    </location>
</feature>
<sequence length="167" mass="19837">MRKKFFYICLALLIFSVNLFAQVVAKIDDFKITDDVLKKYVDEVAGEKYKNYLKSDSGKRKLAEYYINRYVLLKYAKEIYKEEDLKKLKQSHPELDTDTLYLLHLIDEKINKQIKIDDKELEKFMKSNGISNKNSAYANLLTIKRKKMLDDLLNKLKQEHNIVFNIN</sequence>
<name>A0A5A8F174_9BACT</name>
<proteinExistence type="predicted"/>
<dbReference type="AlphaFoldDB" id="A0A5A8F174"/>
<protein>
    <recommendedName>
        <fullName evidence="4">Peptidylprolyl isomerase</fullName>
    </recommendedName>
</protein>
<dbReference type="EMBL" id="VFJB01000006">
    <property type="protein sequence ID" value="KAA0257818.1"/>
    <property type="molecule type" value="Genomic_DNA"/>
</dbReference>
<dbReference type="SUPFAM" id="SSF109998">
    <property type="entry name" value="Triger factor/SurA peptide-binding domain-like"/>
    <property type="match status" value="1"/>
</dbReference>